<gene>
    <name evidence="1" type="ORF">CRE_11506</name>
</gene>
<evidence type="ECO:0000313" key="1">
    <source>
        <dbReference type="EMBL" id="EFO99047.1"/>
    </source>
</evidence>
<name>E3NIL3_CAERE</name>
<reference evidence="1" key="1">
    <citation type="submission" date="2007-07" db="EMBL/GenBank/DDBJ databases">
        <title>PCAP assembly of the Caenorhabditis remanei genome.</title>
        <authorList>
            <consortium name="The Caenorhabditis remanei Sequencing Consortium"/>
            <person name="Wilson R.K."/>
        </authorList>
    </citation>
    <scope>NUCLEOTIDE SEQUENCE [LARGE SCALE GENOMIC DNA]</scope>
    <source>
        <strain evidence="1">PB4641</strain>
    </source>
</reference>
<evidence type="ECO:0000313" key="2">
    <source>
        <dbReference type="Proteomes" id="UP000008281"/>
    </source>
</evidence>
<dbReference type="InParanoid" id="E3NIL3"/>
<dbReference type="AlphaFoldDB" id="E3NIL3"/>
<keyword evidence="2" id="KW-1185">Reference proteome</keyword>
<accession>E3NIL3</accession>
<sequence length="82" mass="9747">MSRVRRSEDFRMWHYHERDSRRQLHPWRDSCAKRGLSRGSAAGKLKIRCWESRYNNIGTSDDLALGSFGTLHLACIIDWFMF</sequence>
<proteinExistence type="predicted"/>
<dbReference type="Proteomes" id="UP000008281">
    <property type="component" value="Unassembled WGS sequence"/>
</dbReference>
<organism evidence="2">
    <name type="scientific">Caenorhabditis remanei</name>
    <name type="common">Caenorhabditis vulgaris</name>
    <dbReference type="NCBI Taxonomy" id="31234"/>
    <lineage>
        <taxon>Eukaryota</taxon>
        <taxon>Metazoa</taxon>
        <taxon>Ecdysozoa</taxon>
        <taxon>Nematoda</taxon>
        <taxon>Chromadorea</taxon>
        <taxon>Rhabditida</taxon>
        <taxon>Rhabditina</taxon>
        <taxon>Rhabditomorpha</taxon>
        <taxon>Rhabditoidea</taxon>
        <taxon>Rhabditidae</taxon>
        <taxon>Peloderinae</taxon>
        <taxon>Caenorhabditis</taxon>
    </lineage>
</organism>
<dbReference type="HOGENOM" id="CLU_2560479_0_0_1"/>
<protein>
    <submittedName>
        <fullName evidence="1">Uncharacterized protein</fullName>
    </submittedName>
</protein>
<dbReference type="EMBL" id="DS268705">
    <property type="protein sequence ID" value="EFO99047.1"/>
    <property type="molecule type" value="Genomic_DNA"/>
</dbReference>